<evidence type="ECO:0000313" key="2">
    <source>
        <dbReference type="Proteomes" id="UP000184010"/>
    </source>
</evidence>
<dbReference type="EMBL" id="FRDN01000010">
    <property type="protein sequence ID" value="SHN79485.1"/>
    <property type="molecule type" value="Genomic_DNA"/>
</dbReference>
<keyword evidence="2" id="KW-1185">Reference proteome</keyword>
<reference evidence="2" key="1">
    <citation type="submission" date="2016-12" db="EMBL/GenBank/DDBJ databases">
        <authorList>
            <person name="Varghese N."/>
            <person name="Submissions S."/>
        </authorList>
    </citation>
    <scope>NUCLEOTIDE SEQUENCE [LARGE SCALE GENOMIC DNA]</scope>
    <source>
        <strain evidence="2">DSM 11544</strain>
    </source>
</reference>
<evidence type="ECO:0000313" key="1">
    <source>
        <dbReference type="EMBL" id="SHN79485.1"/>
    </source>
</evidence>
<dbReference type="STRING" id="1121395.SAMN02745215_03210"/>
<protein>
    <submittedName>
        <fullName evidence="1">Uncharacterized protein</fullName>
    </submittedName>
</protein>
<proteinExistence type="predicted"/>
<gene>
    <name evidence="1" type="ORF">SAMN02745215_03210</name>
</gene>
<organism evidence="1 2">
    <name type="scientific">Desulfitobacterium chlororespirans DSM 11544</name>
    <dbReference type="NCBI Taxonomy" id="1121395"/>
    <lineage>
        <taxon>Bacteria</taxon>
        <taxon>Bacillati</taxon>
        <taxon>Bacillota</taxon>
        <taxon>Clostridia</taxon>
        <taxon>Eubacteriales</taxon>
        <taxon>Desulfitobacteriaceae</taxon>
        <taxon>Desulfitobacterium</taxon>
    </lineage>
</organism>
<name>A0A1M7U985_9FIRM</name>
<dbReference type="AlphaFoldDB" id="A0A1M7U985"/>
<accession>A0A1M7U985</accession>
<sequence>MVSDFAVTRSIDGGEGLEVVPSDVHVDESEKVVTLTVDPVVATTEDQSVVYSVSYKSGTPVAAPAVTVVKIPVISNVSIASNNADNTKAMIGDTITLTFTADRPVYKLSNFKLNGSNPDSFTNVGNVYTATHIVDEGDLITGEPASFQINVKDDAGIYSQTVESTTDSSSVTIIPKYARLSNIHIYSSNVNPSIANLGDTITVTFESDEAVTKLSDFKINGSNPATFVNIGNLYAATHVIDEGDKDGNATFQINVKNASGIYTPTLETTTDESSVVVSGIALHLATEAVEYAEDTRLQDDVAAAKLLVDALPADVAPDTSKANLEARLAAITAPVISNITVTSNNANNTKAMNGDTITLTFTSSQPIEKLGNFKINGSNPDTFTHEGNVYTATHLVDSGDSVTGDPITFQINVKNEAGIYSQTVEATTDGSSVTIIDKYARISNVKIYSTNADSTIATDGDTVILTFTTDEAVTALGNFKICGSNPNSFSNTGNTYIVTHLVDSGDTPGTATFQINVENAQGIYSPTLEATTDGSTVVIQ</sequence>
<dbReference type="Proteomes" id="UP000184010">
    <property type="component" value="Unassembled WGS sequence"/>
</dbReference>